<proteinExistence type="predicted"/>
<dbReference type="STRING" id="216142.LT40_16085"/>
<protein>
    <submittedName>
        <fullName evidence="1">Uncharacterized protein</fullName>
    </submittedName>
</protein>
<gene>
    <name evidence="1" type="ORF">LT40_16085</name>
</gene>
<dbReference type="KEGG" id="prh:LT40_16085"/>
<dbReference type="Proteomes" id="UP000029499">
    <property type="component" value="Chromosome"/>
</dbReference>
<organism evidence="1 2">
    <name type="scientific">Pseudomonas rhizosphaerae</name>
    <dbReference type="NCBI Taxonomy" id="216142"/>
    <lineage>
        <taxon>Bacteria</taxon>
        <taxon>Pseudomonadati</taxon>
        <taxon>Pseudomonadota</taxon>
        <taxon>Gammaproteobacteria</taxon>
        <taxon>Pseudomonadales</taxon>
        <taxon>Pseudomonadaceae</taxon>
        <taxon>Pseudomonas</taxon>
    </lineage>
</organism>
<accession>A0A089ZR60</accession>
<keyword evidence="2" id="KW-1185">Reference proteome</keyword>
<reference evidence="1 2" key="1">
    <citation type="journal article" date="2015" name="J. Biotechnol.">
        <title>Complete genome sequence of Pseudomonas rhizosphaerae IH5T (=DSM 16299T), a phosphate-solubilizing rhizobacterium for bacterial biofertilizer.</title>
        <authorList>
            <person name="Kwak Y."/>
            <person name="Jung B.K."/>
            <person name="Shin J.H."/>
        </authorList>
    </citation>
    <scope>NUCLEOTIDE SEQUENCE [LARGE SCALE GENOMIC DNA]</scope>
    <source>
        <strain evidence="1">DSM 16299</strain>
    </source>
</reference>
<sequence>MMSDIKILVLDDEYDRACGWRDEILTFMHADITVLPKKEVSDFITELHRSRLASRNGAYEYAKGYDQFDLLIVDYDLLGLDEEASAAWSTGAEIAYTARLMSRVGPIVVVNQYGTCNFDLTMKRTLSSYADYDVGSLQITSPGFWASSDFDGFRPWHWPNIVGEVGRIKTFREFIFDKLDLPVIQSLGFELADAESPRYLTYDIAGLLGVKSGGTSTFREIAINSVGLSVFNILDKDRPIVQCMPDEQLANVACAIVSHWLERVVLPGQQCVADMPHLASRYPWLLSAPQRPESWSALSTLNSADVLIENVSNHIAGEAFFYSRPAYWIQEIDQAFPVPEDFDISQVPDHVFCEDSSKFHPRSDSSSYPSDLIGFDNERWVVGELQCGGKDVSYEPQAYLLM</sequence>
<name>A0A089ZR60_9PSED</name>
<dbReference type="HOGENOM" id="CLU_696107_0_0_6"/>
<dbReference type="AlphaFoldDB" id="A0A089ZR60"/>
<evidence type="ECO:0000313" key="2">
    <source>
        <dbReference type="Proteomes" id="UP000029499"/>
    </source>
</evidence>
<dbReference type="EMBL" id="CP009533">
    <property type="protein sequence ID" value="AIS18816.1"/>
    <property type="molecule type" value="Genomic_DNA"/>
</dbReference>
<evidence type="ECO:0000313" key="1">
    <source>
        <dbReference type="EMBL" id="AIS18816.1"/>
    </source>
</evidence>